<keyword evidence="1" id="KW-0378">Hydrolase</keyword>
<organism evidence="1 2">
    <name type="scientific">Thelephora ganbajun</name>
    <name type="common">Ganba fungus</name>
    <dbReference type="NCBI Taxonomy" id="370292"/>
    <lineage>
        <taxon>Eukaryota</taxon>
        <taxon>Fungi</taxon>
        <taxon>Dikarya</taxon>
        <taxon>Basidiomycota</taxon>
        <taxon>Agaricomycotina</taxon>
        <taxon>Agaricomycetes</taxon>
        <taxon>Thelephorales</taxon>
        <taxon>Thelephoraceae</taxon>
        <taxon>Thelephora</taxon>
    </lineage>
</organism>
<reference evidence="1" key="1">
    <citation type="submission" date="2019-10" db="EMBL/GenBank/DDBJ databases">
        <authorList>
            <consortium name="DOE Joint Genome Institute"/>
            <person name="Kuo A."/>
            <person name="Miyauchi S."/>
            <person name="Kiss E."/>
            <person name="Drula E."/>
            <person name="Kohler A."/>
            <person name="Sanchez-Garcia M."/>
            <person name="Andreopoulos B."/>
            <person name="Barry K.W."/>
            <person name="Bonito G."/>
            <person name="Buee M."/>
            <person name="Carver A."/>
            <person name="Chen C."/>
            <person name="Cichocki N."/>
            <person name="Clum A."/>
            <person name="Culley D."/>
            <person name="Crous P.W."/>
            <person name="Fauchery L."/>
            <person name="Girlanda M."/>
            <person name="Hayes R."/>
            <person name="Keri Z."/>
            <person name="Labutti K."/>
            <person name="Lipzen A."/>
            <person name="Lombard V."/>
            <person name="Magnuson J."/>
            <person name="Maillard F."/>
            <person name="Morin E."/>
            <person name="Murat C."/>
            <person name="Nolan M."/>
            <person name="Ohm R."/>
            <person name="Pangilinan J."/>
            <person name="Pereira M."/>
            <person name="Perotto S."/>
            <person name="Peter M."/>
            <person name="Riley R."/>
            <person name="Sitrit Y."/>
            <person name="Stielow B."/>
            <person name="Szollosi G."/>
            <person name="Zifcakova L."/>
            <person name="Stursova M."/>
            <person name="Spatafora J.W."/>
            <person name="Tedersoo L."/>
            <person name="Vaario L.-M."/>
            <person name="Yamada A."/>
            <person name="Yan M."/>
            <person name="Wang P."/>
            <person name="Xu J."/>
            <person name="Bruns T."/>
            <person name="Baldrian P."/>
            <person name="Vilgalys R."/>
            <person name="Henrissat B."/>
            <person name="Grigoriev I.V."/>
            <person name="Hibbett D."/>
            <person name="Nagy L.G."/>
            <person name="Martin F.M."/>
        </authorList>
    </citation>
    <scope>NUCLEOTIDE SEQUENCE</scope>
    <source>
        <strain evidence="1">P2</strain>
    </source>
</reference>
<keyword evidence="1" id="KW-0645">Protease</keyword>
<comment type="caution">
    <text evidence="1">The sequence shown here is derived from an EMBL/GenBank/DDBJ whole genome shotgun (WGS) entry which is preliminary data.</text>
</comment>
<sequence>MFSNQFVALVLCILPALAAPSPLVPVKKTTDAIPERYIVTFKRTVGHLDGVSSVTNNIGSQSKVTHQWGFINGLAGTFTDVDLEVLRSNPNVASIEQDGYAHTQSVVSQTDATWGLGRISSQTSLAGQDPNALSYTYNYDSSAGANTDVYIIDTGILTTHPAFGGGYPSADGNGHGTHCAGTAVSGPYGVAKAANVYAVKVLSDSGPGTFADIISGMDWVSDAATTSGRPSVASMSLGGSFSASVNTAADNLVASGVTTVAAAGGSNTDAVNFSPASASSVITVGASDINDAKASSSNYGAVLAIWAPGVNVISTWNNGGTNTLSGTSMSTTHVSGFSAYLLGLDSTLTPASVKSTIQSKALNGVLSGIPSGTVNALLNNGL</sequence>
<name>A0ACB6Z7J4_THEGA</name>
<keyword evidence="2" id="KW-1185">Reference proteome</keyword>
<dbReference type="Proteomes" id="UP000886501">
    <property type="component" value="Unassembled WGS sequence"/>
</dbReference>
<reference evidence="1" key="2">
    <citation type="journal article" date="2020" name="Nat. Commun.">
        <title>Large-scale genome sequencing of mycorrhizal fungi provides insights into the early evolution of symbiotic traits.</title>
        <authorList>
            <person name="Miyauchi S."/>
            <person name="Kiss E."/>
            <person name="Kuo A."/>
            <person name="Drula E."/>
            <person name="Kohler A."/>
            <person name="Sanchez-Garcia M."/>
            <person name="Morin E."/>
            <person name="Andreopoulos B."/>
            <person name="Barry K.W."/>
            <person name="Bonito G."/>
            <person name="Buee M."/>
            <person name="Carver A."/>
            <person name="Chen C."/>
            <person name="Cichocki N."/>
            <person name="Clum A."/>
            <person name="Culley D."/>
            <person name="Crous P.W."/>
            <person name="Fauchery L."/>
            <person name="Girlanda M."/>
            <person name="Hayes R.D."/>
            <person name="Keri Z."/>
            <person name="LaButti K."/>
            <person name="Lipzen A."/>
            <person name="Lombard V."/>
            <person name="Magnuson J."/>
            <person name="Maillard F."/>
            <person name="Murat C."/>
            <person name="Nolan M."/>
            <person name="Ohm R.A."/>
            <person name="Pangilinan J."/>
            <person name="Pereira M.F."/>
            <person name="Perotto S."/>
            <person name="Peter M."/>
            <person name="Pfister S."/>
            <person name="Riley R."/>
            <person name="Sitrit Y."/>
            <person name="Stielow J.B."/>
            <person name="Szollosi G."/>
            <person name="Zifcakova L."/>
            <person name="Stursova M."/>
            <person name="Spatafora J.W."/>
            <person name="Tedersoo L."/>
            <person name="Vaario L.M."/>
            <person name="Yamada A."/>
            <person name="Yan M."/>
            <person name="Wang P."/>
            <person name="Xu J."/>
            <person name="Bruns T."/>
            <person name="Baldrian P."/>
            <person name="Vilgalys R."/>
            <person name="Dunand C."/>
            <person name="Henrissat B."/>
            <person name="Grigoriev I.V."/>
            <person name="Hibbett D."/>
            <person name="Nagy L.G."/>
            <person name="Martin F.M."/>
        </authorList>
    </citation>
    <scope>NUCLEOTIDE SEQUENCE</scope>
    <source>
        <strain evidence="1">P2</strain>
    </source>
</reference>
<evidence type="ECO:0000313" key="1">
    <source>
        <dbReference type="EMBL" id="KAF9645695.1"/>
    </source>
</evidence>
<proteinExistence type="predicted"/>
<dbReference type="EMBL" id="MU118081">
    <property type="protein sequence ID" value="KAF9645695.1"/>
    <property type="molecule type" value="Genomic_DNA"/>
</dbReference>
<accession>A0ACB6Z7J4</accession>
<gene>
    <name evidence="1" type="ORF">BDM02DRAFT_3189481</name>
</gene>
<evidence type="ECO:0000313" key="2">
    <source>
        <dbReference type="Proteomes" id="UP000886501"/>
    </source>
</evidence>
<protein>
    <submittedName>
        <fullName evidence="1">Serine protease</fullName>
    </submittedName>
</protein>